<keyword evidence="2" id="KW-1185">Reference proteome</keyword>
<accession>A0A380L454</accession>
<dbReference type="Proteomes" id="UP000255236">
    <property type="component" value="Unassembled WGS sequence"/>
</dbReference>
<proteinExistence type="predicted"/>
<evidence type="ECO:0000313" key="1">
    <source>
        <dbReference type="EMBL" id="SUN79798.1"/>
    </source>
</evidence>
<evidence type="ECO:0000313" key="2">
    <source>
        <dbReference type="Proteomes" id="UP000255236"/>
    </source>
</evidence>
<reference evidence="1" key="1">
    <citation type="submission" date="2018-06" db="EMBL/GenBank/DDBJ databases">
        <authorList>
            <consortium name="Pathogen Informatics"/>
            <person name="Doyle S."/>
        </authorList>
    </citation>
    <scope>NUCLEOTIDE SEQUENCE [LARGE SCALE GENOMIC DNA]</scope>
    <source>
        <strain evidence="1">NCTC11063</strain>
    </source>
</reference>
<dbReference type="EMBL" id="UHFT01000001">
    <property type="protein sequence ID" value="SUN79798.1"/>
    <property type="molecule type" value="Genomic_DNA"/>
</dbReference>
<organism evidence="1 2">
    <name type="scientific">Streptococcus milleri</name>
    <dbReference type="NCBI Taxonomy" id="33040"/>
    <lineage>
        <taxon>Bacteria</taxon>
        <taxon>Bacillati</taxon>
        <taxon>Bacillota</taxon>
        <taxon>Bacilli</taxon>
        <taxon>Lactobacillales</taxon>
        <taxon>Streptococcaceae</taxon>
        <taxon>Streptococcus</taxon>
    </lineage>
</organism>
<sequence>MKIDDHPGPQKLSQLLMLRIPHEYVYISD</sequence>
<dbReference type="AlphaFoldDB" id="A0A380L454"/>
<name>A0A380L454_9STRE</name>
<gene>
    <name evidence="1" type="ORF">NCTC11063_00486</name>
</gene>
<comment type="caution">
    <text evidence="1">The sequence shown here is derived from an EMBL/GenBank/DDBJ whole genome shotgun (WGS) entry which is preliminary data.</text>
</comment>
<protein>
    <submittedName>
        <fullName evidence="1">Uncharacterized protein</fullName>
    </submittedName>
</protein>